<reference evidence="2 3" key="1">
    <citation type="submission" date="2018-08" db="EMBL/GenBank/DDBJ databases">
        <title>A genome reference for cultivated species of the human gut microbiota.</title>
        <authorList>
            <person name="Zou Y."/>
            <person name="Xue W."/>
            <person name="Luo G."/>
        </authorList>
    </citation>
    <scope>NUCLEOTIDE SEQUENCE [LARGE SCALE GENOMIC DNA]</scope>
    <source>
        <strain evidence="2 3">AM37-1AC</strain>
    </source>
</reference>
<name>A0A413YWS8_9FIRM</name>
<accession>A0A413YWS8</accession>
<keyword evidence="1" id="KW-0472">Membrane</keyword>
<organism evidence="2 3">
    <name type="scientific">Roseburia intestinalis</name>
    <dbReference type="NCBI Taxonomy" id="166486"/>
    <lineage>
        <taxon>Bacteria</taxon>
        <taxon>Bacillati</taxon>
        <taxon>Bacillota</taxon>
        <taxon>Clostridia</taxon>
        <taxon>Lachnospirales</taxon>
        <taxon>Lachnospiraceae</taxon>
        <taxon>Roseburia</taxon>
    </lineage>
</organism>
<dbReference type="Proteomes" id="UP000283513">
    <property type="component" value="Unassembled WGS sequence"/>
</dbReference>
<dbReference type="EMBL" id="QSHO01000020">
    <property type="protein sequence ID" value="RHC13509.1"/>
    <property type="molecule type" value="Genomic_DNA"/>
</dbReference>
<evidence type="ECO:0000256" key="1">
    <source>
        <dbReference type="SAM" id="Phobius"/>
    </source>
</evidence>
<proteinExistence type="predicted"/>
<sequence length="161" mass="19170">MPNEKRHTVEYLLTAMLAIFILYCMVYISNTIDMPEYKRCLKEQGMAENEIDIINIYNITMKRAENEEKIAFTKSTLKYVGYGLVIDVVLFAMLNVELSKKYAQERMYGDAEWGKVKQFKRISGKKKKFYFTDHSPWKYLLHIKVYLCSFKKVWKEMKNGK</sequence>
<comment type="caution">
    <text evidence="2">The sequence shown here is derived from an EMBL/GenBank/DDBJ whole genome shotgun (WGS) entry which is preliminary data.</text>
</comment>
<evidence type="ECO:0000313" key="3">
    <source>
        <dbReference type="Proteomes" id="UP000283513"/>
    </source>
</evidence>
<feature type="transmembrane region" description="Helical" evidence="1">
    <location>
        <begin position="12"/>
        <end position="29"/>
    </location>
</feature>
<evidence type="ECO:0000313" key="2">
    <source>
        <dbReference type="EMBL" id="RHC13509.1"/>
    </source>
</evidence>
<gene>
    <name evidence="2" type="ORF">DW856_17085</name>
</gene>
<dbReference type="RefSeq" id="WP_118599080.1">
    <property type="nucleotide sequence ID" value="NZ_QSHO01000020.1"/>
</dbReference>
<protein>
    <submittedName>
        <fullName evidence="2">Uncharacterized protein</fullName>
    </submittedName>
</protein>
<dbReference type="AlphaFoldDB" id="A0A413YWS8"/>
<keyword evidence="1" id="KW-1133">Transmembrane helix</keyword>
<feature type="transmembrane region" description="Helical" evidence="1">
    <location>
        <begin position="79"/>
        <end position="98"/>
    </location>
</feature>
<keyword evidence="1" id="KW-0812">Transmembrane</keyword>